<reference evidence="1 2" key="1">
    <citation type="submission" date="2017-12" db="EMBL/GenBank/DDBJ databases">
        <title>Comparative genomics of Botrytis spp.</title>
        <authorList>
            <person name="Valero-Jimenez C.A."/>
            <person name="Tapia P."/>
            <person name="Veloso J."/>
            <person name="Silva-Moreno E."/>
            <person name="Staats M."/>
            <person name="Valdes J.H."/>
            <person name="Van Kan J.A.L."/>
        </authorList>
    </citation>
    <scope>NUCLEOTIDE SEQUENCE [LARGE SCALE GENOMIC DNA]</scope>
    <source>
        <strain evidence="1 2">MUCL3349</strain>
    </source>
</reference>
<proteinExistence type="predicted"/>
<keyword evidence="2" id="KW-1185">Reference proteome</keyword>
<protein>
    <submittedName>
        <fullName evidence="1">Uncharacterized protein</fullName>
    </submittedName>
</protein>
<organism evidence="1 2">
    <name type="scientific">Botrytis porri</name>
    <dbReference type="NCBI Taxonomy" id="87229"/>
    <lineage>
        <taxon>Eukaryota</taxon>
        <taxon>Fungi</taxon>
        <taxon>Dikarya</taxon>
        <taxon>Ascomycota</taxon>
        <taxon>Pezizomycotina</taxon>
        <taxon>Leotiomycetes</taxon>
        <taxon>Helotiales</taxon>
        <taxon>Sclerotiniaceae</taxon>
        <taxon>Botrytis</taxon>
    </lineage>
</organism>
<dbReference type="AlphaFoldDB" id="A0A4Z1KKJ5"/>
<evidence type="ECO:0000313" key="2">
    <source>
        <dbReference type="Proteomes" id="UP000297280"/>
    </source>
</evidence>
<accession>A0A4Z1KKJ5</accession>
<gene>
    <name evidence="1" type="ORF">BPOR_1044g00040</name>
</gene>
<dbReference type="Proteomes" id="UP000297280">
    <property type="component" value="Unassembled WGS sequence"/>
</dbReference>
<comment type="caution">
    <text evidence="1">The sequence shown here is derived from an EMBL/GenBank/DDBJ whole genome shotgun (WGS) entry which is preliminary data.</text>
</comment>
<name>A0A4Z1KKJ5_9HELO</name>
<sequence>MATQIVLIDLADTSLKPTTSGLSGGRALINGIKATTLAVTSSRVYPNCATSTVKSRAALSSSACLDEVEVEESSENQWNGNEQPIRVAACYAEQQRAAME</sequence>
<evidence type="ECO:0000313" key="1">
    <source>
        <dbReference type="EMBL" id="TGO81713.1"/>
    </source>
</evidence>
<dbReference type="EMBL" id="PQXO01001038">
    <property type="protein sequence ID" value="TGO81713.1"/>
    <property type="molecule type" value="Genomic_DNA"/>
</dbReference>